<dbReference type="SMART" id="SM00220">
    <property type="entry name" value="S_TKc"/>
    <property type="match status" value="1"/>
</dbReference>
<accession>A0A8E2E4A7</accession>
<feature type="domain" description="Protein kinase" evidence="13">
    <location>
        <begin position="46"/>
        <end position="324"/>
    </location>
</feature>
<keyword evidence="3" id="KW-0723">Serine/threonine-protein kinase</keyword>
<reference evidence="14 15" key="1">
    <citation type="journal article" date="2016" name="Nat. Commun.">
        <title>Ectomycorrhizal ecology is imprinted in the genome of the dominant symbiotic fungus Cenococcum geophilum.</title>
        <authorList>
            <consortium name="DOE Joint Genome Institute"/>
            <person name="Peter M."/>
            <person name="Kohler A."/>
            <person name="Ohm R.A."/>
            <person name="Kuo A."/>
            <person name="Krutzmann J."/>
            <person name="Morin E."/>
            <person name="Arend M."/>
            <person name="Barry K.W."/>
            <person name="Binder M."/>
            <person name="Choi C."/>
            <person name="Clum A."/>
            <person name="Copeland A."/>
            <person name="Grisel N."/>
            <person name="Haridas S."/>
            <person name="Kipfer T."/>
            <person name="LaButti K."/>
            <person name="Lindquist E."/>
            <person name="Lipzen A."/>
            <person name="Maire R."/>
            <person name="Meier B."/>
            <person name="Mihaltcheva S."/>
            <person name="Molinier V."/>
            <person name="Murat C."/>
            <person name="Poggeler S."/>
            <person name="Quandt C.A."/>
            <person name="Sperisen C."/>
            <person name="Tritt A."/>
            <person name="Tisserant E."/>
            <person name="Crous P.W."/>
            <person name="Henrissat B."/>
            <person name="Nehls U."/>
            <person name="Egli S."/>
            <person name="Spatafora J.W."/>
            <person name="Grigoriev I.V."/>
            <person name="Martin F.M."/>
        </authorList>
    </citation>
    <scope>NUCLEOTIDE SEQUENCE [LARGE SCALE GENOMIC DNA]</scope>
    <source>
        <strain evidence="14 15">CBS 459.81</strain>
    </source>
</reference>
<dbReference type="PROSITE" id="PS00108">
    <property type="entry name" value="PROTEIN_KINASE_ST"/>
    <property type="match status" value="1"/>
</dbReference>
<feature type="compositionally biased region" description="Polar residues" evidence="12">
    <location>
        <begin position="719"/>
        <end position="728"/>
    </location>
</feature>
<feature type="region of interest" description="Disordered" evidence="12">
    <location>
        <begin position="561"/>
        <end position="582"/>
    </location>
</feature>
<keyword evidence="7 10" id="KW-0067">ATP-binding</keyword>
<dbReference type="InterPro" id="IPR050629">
    <property type="entry name" value="STE20/SPS1-PAK"/>
</dbReference>
<evidence type="ECO:0000256" key="2">
    <source>
        <dbReference type="ARBA" id="ARBA00012513"/>
    </source>
</evidence>
<evidence type="ECO:0000259" key="13">
    <source>
        <dbReference type="PROSITE" id="PS50011"/>
    </source>
</evidence>
<dbReference type="EC" id="2.7.11.1" evidence="2"/>
<feature type="region of interest" description="Disordered" evidence="12">
    <location>
        <begin position="606"/>
        <end position="631"/>
    </location>
</feature>
<evidence type="ECO:0000256" key="12">
    <source>
        <dbReference type="SAM" id="MobiDB-lite"/>
    </source>
</evidence>
<dbReference type="InterPro" id="IPR008271">
    <property type="entry name" value="Ser/Thr_kinase_AS"/>
</dbReference>
<keyword evidence="4" id="KW-0808">Transferase</keyword>
<feature type="compositionally biased region" description="Low complexity" evidence="12">
    <location>
        <begin position="771"/>
        <end position="781"/>
    </location>
</feature>
<feature type="coiled-coil region" evidence="11">
    <location>
        <begin position="501"/>
        <end position="528"/>
    </location>
</feature>
<sequence>MDSMDNTHLLAPPTVGMKFKQMQQAKEMQEIVEERARRSGEELPPYDFLELIGKGAYGRVFKSKHRVTNELVAVKIMDVDKVDYEEMTTKNLSETLKEINVLQQLRDSKARHYVNIIQEARPVHNELWIVSEYCPGGSVYTLMKPSASGPNCGLEEKFVIAIARELAIGLKFVHEAGVIHRDLKCGNILITEDGRVQLCDFGVSGVLEPEIAKRSTIVGTPFWMAPELQQEWIKEVDPKGRARPNVIMYGTEVDIWAYGCTVYEMATGAPPFHRTSPIKLLEQGLPRLEGDRFSEGIQSLIAFVLEGNPENRPSADQILEHPYLAGTSESHPTGMLTELIERYIRWEQGGGVRASLFNPYGAQAPDPLAPDDDDDRDAWNFSTTDEFDRQFSDHTGLADPFSGNPPGDKPEPDDRFAKLQQAFKEEQIQRTKKRFDRLFDENSTSPYRYSGIAGSDRPPSDLILREFNPGAPNRETVIDLDFAAPTAMEIPSLDLGEVPTLKATRRMIRELEEEEEEEEDTYQQDQMTRRATKDWKFPAMPADKPNRRTVEWTFQTAMAEASYGAQEPSNNTSGTRRRQTKDLTLPILTAPLEDNRRTRDFVFPPRDLAESQGSSMSDQGPTLQPSPSLGSEFRPRLRGVAAEPMSTFDGFYNLNSAPESPLRTSMIDLDFADLTELNRPSTADSTNESTYTAGTDFPNGNPFDLEDQVQLSYNNNRASYHTKSQSEPMHTLPGLLNPQDHDHDHDHEQGYGSDQGPPSHHPNHARGASVSQTQSTSLQQPTKPPRTNIAYARQRPNQTAWDSWNHSAAYDPDSAAPSPPASLSADVSADDEDSVDELWDKISGAGAKWPPSRPRRSSSQDDDILALPADIDDYPFGNDSFVDSLTQVDISSAPPRSGLRAPAGPNGRAVVDFPVPRGPDPEALLWDAEPEAVEREILRATRDFMAGLKVSRGVLRGMKGRGGSGGGVTGEETDEDDGYENGVEGGGTVRLTGAGP</sequence>
<feature type="region of interest" description="Disordered" evidence="12">
    <location>
        <begin position="719"/>
        <end position="787"/>
    </location>
</feature>
<feature type="compositionally biased region" description="Polar residues" evidence="12">
    <location>
        <begin position="678"/>
        <end position="693"/>
    </location>
</feature>
<feature type="binding site" evidence="10">
    <location>
        <position position="75"/>
    </location>
    <ligand>
        <name>ATP</name>
        <dbReference type="ChEBI" id="CHEBI:30616"/>
    </ligand>
</feature>
<feature type="region of interest" description="Disordered" evidence="12">
    <location>
        <begin position="678"/>
        <end position="706"/>
    </location>
</feature>
<dbReference type="SUPFAM" id="SSF56112">
    <property type="entry name" value="Protein kinase-like (PK-like)"/>
    <property type="match status" value="1"/>
</dbReference>
<keyword evidence="6 14" id="KW-0418">Kinase</keyword>
<dbReference type="Pfam" id="PF00069">
    <property type="entry name" value="Pkinase"/>
    <property type="match status" value="1"/>
</dbReference>
<dbReference type="InterPro" id="IPR017441">
    <property type="entry name" value="Protein_kinase_ATP_BS"/>
</dbReference>
<dbReference type="PANTHER" id="PTHR48012:SF10">
    <property type="entry name" value="FI20177P1"/>
    <property type="match status" value="1"/>
</dbReference>
<comment type="catalytic activity">
    <reaction evidence="9">
        <text>L-seryl-[protein] + ATP = O-phospho-L-seryl-[protein] + ADP + H(+)</text>
        <dbReference type="Rhea" id="RHEA:17989"/>
        <dbReference type="Rhea" id="RHEA-COMP:9863"/>
        <dbReference type="Rhea" id="RHEA-COMP:11604"/>
        <dbReference type="ChEBI" id="CHEBI:15378"/>
        <dbReference type="ChEBI" id="CHEBI:29999"/>
        <dbReference type="ChEBI" id="CHEBI:30616"/>
        <dbReference type="ChEBI" id="CHEBI:83421"/>
        <dbReference type="ChEBI" id="CHEBI:456216"/>
        <dbReference type="EC" id="2.7.11.1"/>
    </reaction>
</comment>
<feature type="region of interest" description="Disordered" evidence="12">
    <location>
        <begin position="892"/>
        <end position="912"/>
    </location>
</feature>
<dbReference type="GO" id="GO:0005737">
    <property type="term" value="C:cytoplasm"/>
    <property type="evidence" value="ECO:0007669"/>
    <property type="project" value="TreeGrafter"/>
</dbReference>
<protein>
    <recommendedName>
        <fullName evidence="2">non-specific serine/threonine protein kinase</fullName>
        <ecNumber evidence="2">2.7.11.1</ecNumber>
    </recommendedName>
</protein>
<feature type="region of interest" description="Disordered" evidence="12">
    <location>
        <begin position="955"/>
        <end position="996"/>
    </location>
</feature>
<evidence type="ECO:0000256" key="11">
    <source>
        <dbReference type="SAM" id="Coils"/>
    </source>
</evidence>
<dbReference type="EMBL" id="KV745152">
    <property type="protein sequence ID" value="OCK77137.1"/>
    <property type="molecule type" value="Genomic_DNA"/>
</dbReference>
<dbReference type="Gene3D" id="1.10.510.10">
    <property type="entry name" value="Transferase(Phosphotransferase) domain 1"/>
    <property type="match status" value="1"/>
</dbReference>
<dbReference type="Proteomes" id="UP000250266">
    <property type="component" value="Unassembled WGS sequence"/>
</dbReference>
<gene>
    <name evidence="14" type="ORF">K432DRAFT_304909</name>
</gene>
<evidence type="ECO:0000256" key="6">
    <source>
        <dbReference type="ARBA" id="ARBA00022777"/>
    </source>
</evidence>
<dbReference type="AlphaFoldDB" id="A0A8E2E4A7"/>
<organism evidence="14 15">
    <name type="scientific">Lepidopterella palustris CBS 459.81</name>
    <dbReference type="NCBI Taxonomy" id="1314670"/>
    <lineage>
        <taxon>Eukaryota</taxon>
        <taxon>Fungi</taxon>
        <taxon>Dikarya</taxon>
        <taxon>Ascomycota</taxon>
        <taxon>Pezizomycotina</taxon>
        <taxon>Dothideomycetes</taxon>
        <taxon>Pleosporomycetidae</taxon>
        <taxon>Mytilinidiales</taxon>
        <taxon>Argynnaceae</taxon>
        <taxon>Lepidopterella</taxon>
    </lineage>
</organism>
<keyword evidence="11" id="KW-0175">Coiled coil</keyword>
<dbReference type="OrthoDB" id="248923at2759"/>
<feature type="region of interest" description="Disordered" evidence="12">
    <location>
        <begin position="803"/>
        <end position="835"/>
    </location>
</feature>
<evidence type="ECO:0000313" key="14">
    <source>
        <dbReference type="EMBL" id="OCK77137.1"/>
    </source>
</evidence>
<feature type="compositionally biased region" description="Low complexity" evidence="12">
    <location>
        <begin position="807"/>
        <end position="827"/>
    </location>
</feature>
<proteinExistence type="inferred from homology"/>
<evidence type="ECO:0000256" key="4">
    <source>
        <dbReference type="ARBA" id="ARBA00022679"/>
    </source>
</evidence>
<comment type="catalytic activity">
    <reaction evidence="8">
        <text>L-threonyl-[protein] + ATP = O-phospho-L-threonyl-[protein] + ADP + H(+)</text>
        <dbReference type="Rhea" id="RHEA:46608"/>
        <dbReference type="Rhea" id="RHEA-COMP:11060"/>
        <dbReference type="Rhea" id="RHEA-COMP:11605"/>
        <dbReference type="ChEBI" id="CHEBI:15378"/>
        <dbReference type="ChEBI" id="CHEBI:30013"/>
        <dbReference type="ChEBI" id="CHEBI:30616"/>
        <dbReference type="ChEBI" id="CHEBI:61977"/>
        <dbReference type="ChEBI" id="CHEBI:456216"/>
        <dbReference type="EC" id="2.7.11.1"/>
    </reaction>
</comment>
<evidence type="ECO:0000313" key="15">
    <source>
        <dbReference type="Proteomes" id="UP000250266"/>
    </source>
</evidence>
<feature type="compositionally biased region" description="Gly residues" evidence="12">
    <location>
        <begin position="983"/>
        <end position="996"/>
    </location>
</feature>
<dbReference type="InterPro" id="IPR000719">
    <property type="entry name" value="Prot_kinase_dom"/>
</dbReference>
<dbReference type="PROSITE" id="PS00107">
    <property type="entry name" value="PROTEIN_KINASE_ATP"/>
    <property type="match status" value="1"/>
</dbReference>
<dbReference type="GO" id="GO:0004674">
    <property type="term" value="F:protein serine/threonine kinase activity"/>
    <property type="evidence" value="ECO:0007669"/>
    <property type="project" value="UniProtKB-KW"/>
</dbReference>
<evidence type="ECO:0000256" key="1">
    <source>
        <dbReference type="ARBA" id="ARBA00008874"/>
    </source>
</evidence>
<name>A0A8E2E4A7_9PEZI</name>
<feature type="compositionally biased region" description="Basic and acidic residues" evidence="12">
    <location>
        <begin position="739"/>
        <end position="749"/>
    </location>
</feature>
<feature type="region of interest" description="Disordered" evidence="12">
    <location>
        <begin position="357"/>
        <end position="414"/>
    </location>
</feature>
<evidence type="ECO:0000256" key="5">
    <source>
        <dbReference type="ARBA" id="ARBA00022741"/>
    </source>
</evidence>
<evidence type="ECO:0000256" key="8">
    <source>
        <dbReference type="ARBA" id="ARBA00047899"/>
    </source>
</evidence>
<evidence type="ECO:0000256" key="9">
    <source>
        <dbReference type="ARBA" id="ARBA00048679"/>
    </source>
</evidence>
<dbReference type="PANTHER" id="PTHR48012">
    <property type="entry name" value="STERILE20-LIKE KINASE, ISOFORM B-RELATED"/>
    <property type="match status" value="1"/>
</dbReference>
<evidence type="ECO:0000256" key="10">
    <source>
        <dbReference type="PROSITE-ProRule" id="PRU10141"/>
    </source>
</evidence>
<evidence type="ECO:0000256" key="7">
    <source>
        <dbReference type="ARBA" id="ARBA00022840"/>
    </source>
</evidence>
<evidence type="ECO:0000256" key="3">
    <source>
        <dbReference type="ARBA" id="ARBA00022527"/>
    </source>
</evidence>
<feature type="compositionally biased region" description="Gly residues" evidence="12">
    <location>
        <begin position="960"/>
        <end position="969"/>
    </location>
</feature>
<keyword evidence="5 10" id="KW-0547">Nucleotide-binding</keyword>
<dbReference type="InterPro" id="IPR011009">
    <property type="entry name" value="Kinase-like_dom_sf"/>
</dbReference>
<dbReference type="PROSITE" id="PS50011">
    <property type="entry name" value="PROTEIN_KINASE_DOM"/>
    <property type="match status" value="1"/>
</dbReference>
<dbReference type="GO" id="GO:0005524">
    <property type="term" value="F:ATP binding"/>
    <property type="evidence" value="ECO:0007669"/>
    <property type="project" value="UniProtKB-UniRule"/>
</dbReference>
<feature type="compositionally biased region" description="Polar residues" evidence="12">
    <location>
        <begin position="611"/>
        <end position="629"/>
    </location>
</feature>
<comment type="similarity">
    <text evidence="1">Belongs to the protein kinase superfamily. STE Ser/Thr protein kinase family. STE20 subfamily.</text>
</comment>
<keyword evidence="15" id="KW-1185">Reference proteome</keyword>